<comment type="caution">
    <text evidence="1">The sequence shown here is derived from an EMBL/GenBank/DDBJ whole genome shotgun (WGS) entry which is preliminary data.</text>
</comment>
<gene>
    <name evidence="1" type="ORF">LXN57_11795</name>
</gene>
<keyword evidence="2" id="KW-1185">Reference proteome</keyword>
<dbReference type="Proteomes" id="UP001523216">
    <property type="component" value="Unassembled WGS sequence"/>
</dbReference>
<dbReference type="RefSeq" id="WP_251798089.1">
    <property type="nucleotide sequence ID" value="NZ_JAMQOL010000015.1"/>
</dbReference>
<dbReference type="EMBL" id="JAMQOL010000015">
    <property type="protein sequence ID" value="MCM4078247.1"/>
    <property type="molecule type" value="Genomic_DNA"/>
</dbReference>
<name>A0ABT0XWT1_9ACTN</name>
<evidence type="ECO:0000313" key="2">
    <source>
        <dbReference type="Proteomes" id="UP001523216"/>
    </source>
</evidence>
<sequence length="89" mass="10055">MSDSIRDALLRAWLHLVAALELSDDELVDPGFVSDVLGDLTTDLRSSLSQSDRALLVELIRQHAARELDPERREVFEETPEHFALTDEP</sequence>
<evidence type="ECO:0000313" key="1">
    <source>
        <dbReference type="EMBL" id="MCM4078247.1"/>
    </source>
</evidence>
<accession>A0ABT0XWT1</accession>
<protein>
    <submittedName>
        <fullName evidence="1">Uncharacterized protein</fullName>
    </submittedName>
</protein>
<reference evidence="1 2" key="1">
    <citation type="submission" date="2022-06" db="EMBL/GenBank/DDBJ databases">
        <title>Actinoplanes abujensis sp. nov., isolated from Nigerian arid soil.</title>
        <authorList>
            <person name="Ding P."/>
        </authorList>
    </citation>
    <scope>NUCLEOTIDE SEQUENCE [LARGE SCALE GENOMIC DNA]</scope>
    <source>
        <strain evidence="2">TRM88002</strain>
    </source>
</reference>
<organism evidence="1 2">
    <name type="scientific">Paractinoplanes hotanensis</name>
    <dbReference type="NCBI Taxonomy" id="2906497"/>
    <lineage>
        <taxon>Bacteria</taxon>
        <taxon>Bacillati</taxon>
        <taxon>Actinomycetota</taxon>
        <taxon>Actinomycetes</taxon>
        <taxon>Micromonosporales</taxon>
        <taxon>Micromonosporaceae</taxon>
        <taxon>Paractinoplanes</taxon>
    </lineage>
</organism>
<proteinExistence type="predicted"/>